<protein>
    <submittedName>
        <fullName evidence="1">Uncharacterized protein</fullName>
    </submittedName>
</protein>
<name>A0AAV7W6G3_PLEWA</name>
<dbReference type="EMBL" id="JANPWB010000002">
    <property type="protein sequence ID" value="KAJ1208566.1"/>
    <property type="molecule type" value="Genomic_DNA"/>
</dbReference>
<sequence length="119" mass="13614">MLHRDCIFPYHSLSFPRLPVHVRFLLTILPQNWRSEDAGFPPEPSRKKEQETVPLFYLFPVTNSPSEMCPKVCSRPYESTSCVQEVRKGTTGVIRRSKLEGKFSSAIRAAFSGQFCVPH</sequence>
<comment type="caution">
    <text evidence="1">The sequence shown here is derived from an EMBL/GenBank/DDBJ whole genome shotgun (WGS) entry which is preliminary data.</text>
</comment>
<reference evidence="1" key="1">
    <citation type="journal article" date="2022" name="bioRxiv">
        <title>Sequencing and chromosome-scale assembly of the giantPleurodeles waltlgenome.</title>
        <authorList>
            <person name="Brown T."/>
            <person name="Elewa A."/>
            <person name="Iarovenko S."/>
            <person name="Subramanian E."/>
            <person name="Araus A.J."/>
            <person name="Petzold A."/>
            <person name="Susuki M."/>
            <person name="Suzuki K.-i.T."/>
            <person name="Hayashi T."/>
            <person name="Toyoda A."/>
            <person name="Oliveira C."/>
            <person name="Osipova E."/>
            <person name="Leigh N.D."/>
            <person name="Simon A."/>
            <person name="Yun M.H."/>
        </authorList>
    </citation>
    <scope>NUCLEOTIDE SEQUENCE</scope>
    <source>
        <strain evidence="1">20211129_DDA</strain>
        <tissue evidence="1">Liver</tissue>
    </source>
</reference>
<dbReference type="Proteomes" id="UP001066276">
    <property type="component" value="Chromosome 1_2"/>
</dbReference>
<gene>
    <name evidence="1" type="ORF">NDU88_003950</name>
</gene>
<dbReference type="AlphaFoldDB" id="A0AAV7W6G3"/>
<keyword evidence="2" id="KW-1185">Reference proteome</keyword>
<evidence type="ECO:0000313" key="1">
    <source>
        <dbReference type="EMBL" id="KAJ1208566.1"/>
    </source>
</evidence>
<accession>A0AAV7W6G3</accession>
<proteinExistence type="predicted"/>
<evidence type="ECO:0000313" key="2">
    <source>
        <dbReference type="Proteomes" id="UP001066276"/>
    </source>
</evidence>
<organism evidence="1 2">
    <name type="scientific">Pleurodeles waltl</name>
    <name type="common">Iberian ribbed newt</name>
    <dbReference type="NCBI Taxonomy" id="8319"/>
    <lineage>
        <taxon>Eukaryota</taxon>
        <taxon>Metazoa</taxon>
        <taxon>Chordata</taxon>
        <taxon>Craniata</taxon>
        <taxon>Vertebrata</taxon>
        <taxon>Euteleostomi</taxon>
        <taxon>Amphibia</taxon>
        <taxon>Batrachia</taxon>
        <taxon>Caudata</taxon>
        <taxon>Salamandroidea</taxon>
        <taxon>Salamandridae</taxon>
        <taxon>Pleurodelinae</taxon>
        <taxon>Pleurodeles</taxon>
    </lineage>
</organism>